<evidence type="ECO:0000256" key="2">
    <source>
        <dbReference type="ARBA" id="ARBA00022857"/>
    </source>
</evidence>
<dbReference type="AlphaFoldDB" id="A0A165FH63"/>
<evidence type="ECO:0000256" key="3">
    <source>
        <dbReference type="ARBA" id="ARBA00023002"/>
    </source>
</evidence>
<dbReference type="SMART" id="SM00822">
    <property type="entry name" value="PKS_KR"/>
    <property type="match status" value="1"/>
</dbReference>
<dbReference type="InParanoid" id="A0A165FH63"/>
<dbReference type="PANTHER" id="PTHR24320:SF282">
    <property type="entry name" value="WW DOMAIN-CONTAINING OXIDOREDUCTASE"/>
    <property type="match status" value="1"/>
</dbReference>
<sequence>MESLCALYKSIFPPAAKWGFSDMPDLTGKVVIVTGGNAGIAKVMCRELLKHNAQLYLFCRSLPKAHEAIADLVKETGKSSVHAIECDLADLASVKRAAQAFQGQERALHILFNSAGVMNAPLPMLTQQGYDLQFGTNVLGHHYLTVLLLPTLLATAQQCAQVRVITTSSSANQGAPRGGIDYALLTDGPERSKRARSEGEYYMSKWANAVWAKELARRYGPRGIFSAALDPGWLKTALWQYQGSLGALMTGWMLSPPEMGALTPLYAGTSTEAGQCPGGQFFVPWARAGRARSDTEDAAAGKRLWEWCEDQLRSQNL</sequence>
<keyword evidence="3" id="KW-0560">Oxidoreductase</keyword>
<dbReference type="InterPro" id="IPR002347">
    <property type="entry name" value="SDR_fam"/>
</dbReference>
<dbReference type="Proteomes" id="UP000076842">
    <property type="component" value="Unassembled WGS sequence"/>
</dbReference>
<feature type="domain" description="Ketoreductase" evidence="4">
    <location>
        <begin position="29"/>
        <end position="236"/>
    </location>
</feature>
<evidence type="ECO:0000313" key="5">
    <source>
        <dbReference type="EMBL" id="KZT56741.1"/>
    </source>
</evidence>
<dbReference type="SUPFAM" id="SSF51735">
    <property type="entry name" value="NAD(P)-binding Rossmann-fold domains"/>
    <property type="match status" value="1"/>
</dbReference>
<evidence type="ECO:0000256" key="1">
    <source>
        <dbReference type="ARBA" id="ARBA00006484"/>
    </source>
</evidence>
<dbReference type="PRINTS" id="PR00081">
    <property type="entry name" value="GDHRDH"/>
</dbReference>
<dbReference type="EMBL" id="KV423973">
    <property type="protein sequence ID" value="KZT56741.1"/>
    <property type="molecule type" value="Genomic_DNA"/>
</dbReference>
<dbReference type="InterPro" id="IPR036291">
    <property type="entry name" value="NAD(P)-bd_dom_sf"/>
</dbReference>
<protein>
    <submittedName>
        <fullName evidence="5">NAD(P)-binding protein</fullName>
    </submittedName>
</protein>
<dbReference type="OrthoDB" id="191139at2759"/>
<evidence type="ECO:0000259" key="4">
    <source>
        <dbReference type="SMART" id="SM00822"/>
    </source>
</evidence>
<organism evidence="5 6">
    <name type="scientific">Calocera cornea HHB12733</name>
    <dbReference type="NCBI Taxonomy" id="1353952"/>
    <lineage>
        <taxon>Eukaryota</taxon>
        <taxon>Fungi</taxon>
        <taxon>Dikarya</taxon>
        <taxon>Basidiomycota</taxon>
        <taxon>Agaricomycotina</taxon>
        <taxon>Dacrymycetes</taxon>
        <taxon>Dacrymycetales</taxon>
        <taxon>Dacrymycetaceae</taxon>
        <taxon>Calocera</taxon>
    </lineage>
</organism>
<keyword evidence="2" id="KW-0521">NADP</keyword>
<name>A0A165FH63_9BASI</name>
<dbReference type="InterPro" id="IPR057326">
    <property type="entry name" value="KR_dom"/>
</dbReference>
<keyword evidence="6" id="KW-1185">Reference proteome</keyword>
<evidence type="ECO:0000313" key="6">
    <source>
        <dbReference type="Proteomes" id="UP000076842"/>
    </source>
</evidence>
<comment type="similarity">
    <text evidence="1">Belongs to the short-chain dehydrogenases/reductases (SDR) family.</text>
</comment>
<reference evidence="5 6" key="1">
    <citation type="journal article" date="2016" name="Mol. Biol. Evol.">
        <title>Comparative Genomics of Early-Diverging Mushroom-Forming Fungi Provides Insights into the Origins of Lignocellulose Decay Capabilities.</title>
        <authorList>
            <person name="Nagy L.G."/>
            <person name="Riley R."/>
            <person name="Tritt A."/>
            <person name="Adam C."/>
            <person name="Daum C."/>
            <person name="Floudas D."/>
            <person name="Sun H."/>
            <person name="Yadav J.S."/>
            <person name="Pangilinan J."/>
            <person name="Larsson K.H."/>
            <person name="Matsuura K."/>
            <person name="Barry K."/>
            <person name="Labutti K."/>
            <person name="Kuo R."/>
            <person name="Ohm R.A."/>
            <person name="Bhattacharya S.S."/>
            <person name="Shirouzu T."/>
            <person name="Yoshinaga Y."/>
            <person name="Martin F.M."/>
            <person name="Grigoriev I.V."/>
            <person name="Hibbett D.S."/>
        </authorList>
    </citation>
    <scope>NUCLEOTIDE SEQUENCE [LARGE SCALE GENOMIC DNA]</scope>
    <source>
        <strain evidence="5 6">HHB12733</strain>
    </source>
</reference>
<dbReference type="STRING" id="1353952.A0A165FH63"/>
<proteinExistence type="inferred from homology"/>
<dbReference type="GO" id="GO:0016491">
    <property type="term" value="F:oxidoreductase activity"/>
    <property type="evidence" value="ECO:0007669"/>
    <property type="project" value="UniProtKB-KW"/>
</dbReference>
<dbReference type="Gene3D" id="3.40.50.720">
    <property type="entry name" value="NAD(P)-binding Rossmann-like Domain"/>
    <property type="match status" value="1"/>
</dbReference>
<dbReference type="FunCoup" id="A0A165FH63">
    <property type="interactions" value="160"/>
</dbReference>
<dbReference type="PANTHER" id="PTHR24320">
    <property type="entry name" value="RETINOL DEHYDROGENASE"/>
    <property type="match status" value="1"/>
</dbReference>
<gene>
    <name evidence="5" type="ORF">CALCODRAFT_435386</name>
</gene>
<accession>A0A165FH63</accession>
<dbReference type="Pfam" id="PF00106">
    <property type="entry name" value="adh_short"/>
    <property type="match status" value="1"/>
</dbReference>